<evidence type="ECO:0000256" key="3">
    <source>
        <dbReference type="PROSITE-ProRule" id="PRU00992"/>
    </source>
</evidence>
<dbReference type="RefSeq" id="XP_030847028.1">
    <property type="nucleotide sequence ID" value="XM_030991168.1"/>
</dbReference>
<dbReference type="PANTHER" id="PTHR13132:SF29">
    <property type="entry name" value="ALPHA-(1,6)-FUCOSYLTRANSFERASE"/>
    <property type="match status" value="1"/>
</dbReference>
<dbReference type="Proteomes" id="UP000007110">
    <property type="component" value="Unassembled WGS sequence"/>
</dbReference>
<protein>
    <recommendedName>
        <fullName evidence="4">GT23 domain-containing protein</fullName>
    </recommendedName>
</protein>
<dbReference type="PANTHER" id="PTHR13132">
    <property type="entry name" value="ALPHA- 1,6 -FUCOSYLTRANSFERASE"/>
    <property type="match status" value="1"/>
</dbReference>
<name>A0A7M7T1J6_STRPU</name>
<dbReference type="InParanoid" id="A0A7M7T1J6"/>
<comment type="similarity">
    <text evidence="3">Belongs to the glycosyltransferase 23 family.</text>
</comment>
<dbReference type="GO" id="GO:0046921">
    <property type="term" value="F:alpha-(1-&gt;6)-fucosyltransferase activity"/>
    <property type="evidence" value="ECO:0000318"/>
    <property type="project" value="GO_Central"/>
</dbReference>
<dbReference type="InterPro" id="IPR045573">
    <property type="entry name" value="Fut8_N_cat"/>
</dbReference>
<dbReference type="Gene3D" id="3.40.50.11350">
    <property type="match status" value="1"/>
</dbReference>
<dbReference type="OrthoDB" id="2014825at2759"/>
<evidence type="ECO:0000313" key="6">
    <source>
        <dbReference type="Proteomes" id="UP000007110"/>
    </source>
</evidence>
<dbReference type="GeneID" id="589935"/>
<evidence type="ECO:0000256" key="1">
    <source>
        <dbReference type="ARBA" id="ARBA00022676"/>
    </source>
</evidence>
<keyword evidence="1 3" id="KW-0328">Glycosyltransferase</keyword>
<dbReference type="PROSITE" id="PS51659">
    <property type="entry name" value="GT23"/>
    <property type="match status" value="1"/>
</dbReference>
<dbReference type="GO" id="GO:0006487">
    <property type="term" value="P:protein N-linked glycosylation"/>
    <property type="evidence" value="ECO:0000318"/>
    <property type="project" value="GO_Central"/>
</dbReference>
<reference evidence="5" key="2">
    <citation type="submission" date="2021-01" db="UniProtKB">
        <authorList>
            <consortium name="EnsemblMetazoa"/>
        </authorList>
    </citation>
    <scope>IDENTIFICATION</scope>
</reference>
<proteinExistence type="inferred from homology"/>
<feature type="region of interest" description="Important for donor substrate binding" evidence="3">
    <location>
        <begin position="105"/>
        <end position="106"/>
    </location>
</feature>
<keyword evidence="6" id="KW-1185">Reference proteome</keyword>
<evidence type="ECO:0000259" key="4">
    <source>
        <dbReference type="PROSITE" id="PS51659"/>
    </source>
</evidence>
<sequence length="251" mass="29155">MSLTKLMNTSHWKLEPCPEENKNIQVVELPIVGRLSQDLRPDFLPLAIPEDISERLERVHGNPAVWWIGQIMTYILRPQPQLQEFMDNETAALGFTHPIVGIQVRRTDKLFWEAKFHGIEEYMVYAEEFYLELEKRQEVPVRRIFLATDEASLLEEAKKKYPGYVFVSDNNISQSAKVSTRLSEESFMGIIVDVYLLVCRLAYEMMQHYHVDAATKVRSIDMNYYFHGQTPNSLGKKAKMPVYEGAENVHL</sequence>
<reference evidence="6" key="1">
    <citation type="submission" date="2015-02" db="EMBL/GenBank/DDBJ databases">
        <title>Genome sequencing for Strongylocentrotus purpuratus.</title>
        <authorList>
            <person name="Murali S."/>
            <person name="Liu Y."/>
            <person name="Vee V."/>
            <person name="English A."/>
            <person name="Wang M."/>
            <person name="Skinner E."/>
            <person name="Han Y."/>
            <person name="Muzny D.M."/>
            <person name="Worley K.C."/>
            <person name="Gibbs R.A."/>
        </authorList>
    </citation>
    <scope>NUCLEOTIDE SEQUENCE</scope>
</reference>
<dbReference type="Pfam" id="PF19745">
    <property type="entry name" value="FUT8_N_cat"/>
    <property type="match status" value="1"/>
</dbReference>
<evidence type="ECO:0000313" key="5">
    <source>
        <dbReference type="EnsemblMetazoa" id="XP_030847028"/>
    </source>
</evidence>
<dbReference type="InterPro" id="IPR027350">
    <property type="entry name" value="GT23_dom"/>
</dbReference>
<feature type="domain" description="GT23" evidence="4">
    <location>
        <begin position="1"/>
        <end position="251"/>
    </location>
</feature>
<organism evidence="5 6">
    <name type="scientific">Strongylocentrotus purpuratus</name>
    <name type="common">Purple sea urchin</name>
    <dbReference type="NCBI Taxonomy" id="7668"/>
    <lineage>
        <taxon>Eukaryota</taxon>
        <taxon>Metazoa</taxon>
        <taxon>Echinodermata</taxon>
        <taxon>Eleutherozoa</taxon>
        <taxon>Echinozoa</taxon>
        <taxon>Echinoidea</taxon>
        <taxon>Euechinoidea</taxon>
        <taxon>Echinacea</taxon>
        <taxon>Camarodonta</taxon>
        <taxon>Echinidea</taxon>
        <taxon>Strongylocentrotidae</taxon>
        <taxon>Strongylocentrotus</taxon>
    </lineage>
</organism>
<accession>A0A7M7T1J6</accession>
<dbReference type="AlphaFoldDB" id="A0A7M7T1J6"/>
<keyword evidence="2 3" id="KW-0808">Transferase</keyword>
<dbReference type="KEGG" id="spu:589935"/>
<dbReference type="EnsemblMetazoa" id="XM_030991168">
    <property type="protein sequence ID" value="XP_030847028"/>
    <property type="gene ID" value="LOC589935"/>
</dbReference>
<evidence type="ECO:0000256" key="2">
    <source>
        <dbReference type="ARBA" id="ARBA00022679"/>
    </source>
</evidence>